<proteinExistence type="predicted"/>
<dbReference type="AlphaFoldDB" id="A0A9Q1CM60"/>
<comment type="caution">
    <text evidence="2">The sequence shown here is derived from an EMBL/GenBank/DDBJ whole genome shotgun (WGS) entry which is preliminary data.</text>
</comment>
<evidence type="ECO:0000313" key="2">
    <source>
        <dbReference type="EMBL" id="KAJ8047846.1"/>
    </source>
</evidence>
<dbReference type="Proteomes" id="UP001152320">
    <property type="component" value="Chromosome 2"/>
</dbReference>
<feature type="compositionally biased region" description="Low complexity" evidence="1">
    <location>
        <begin position="61"/>
        <end position="76"/>
    </location>
</feature>
<feature type="region of interest" description="Disordered" evidence="1">
    <location>
        <begin position="1"/>
        <end position="94"/>
    </location>
</feature>
<gene>
    <name evidence="2" type="ORF">HOLleu_06958</name>
</gene>
<sequence length="94" mass="9685">MPHKDRLKRLNEAKNVAASAKSRKLEAFFKRPGSNSTPSDSQPAAAANPSSDEQSTVEPTASSNPPAPAAAANPSSDNHSDSTGPLLPLPQPVA</sequence>
<evidence type="ECO:0000256" key="1">
    <source>
        <dbReference type="SAM" id="MobiDB-lite"/>
    </source>
</evidence>
<reference evidence="2" key="1">
    <citation type="submission" date="2021-10" db="EMBL/GenBank/DDBJ databases">
        <title>Tropical sea cucumber genome reveals ecological adaptation and Cuvierian tubules defense mechanism.</title>
        <authorList>
            <person name="Chen T."/>
        </authorList>
    </citation>
    <scope>NUCLEOTIDE SEQUENCE</scope>
    <source>
        <strain evidence="2">Nanhai2018</strain>
        <tissue evidence="2">Muscle</tissue>
    </source>
</reference>
<protein>
    <submittedName>
        <fullName evidence="2">Uncharacterized protein</fullName>
    </submittedName>
</protein>
<dbReference type="EMBL" id="JAIZAY010000002">
    <property type="protein sequence ID" value="KAJ8047846.1"/>
    <property type="molecule type" value="Genomic_DNA"/>
</dbReference>
<accession>A0A9Q1CM60</accession>
<feature type="compositionally biased region" description="Polar residues" evidence="1">
    <location>
        <begin position="33"/>
        <end position="60"/>
    </location>
</feature>
<evidence type="ECO:0000313" key="3">
    <source>
        <dbReference type="Proteomes" id="UP001152320"/>
    </source>
</evidence>
<name>A0A9Q1CM60_HOLLE</name>
<keyword evidence="3" id="KW-1185">Reference proteome</keyword>
<organism evidence="2 3">
    <name type="scientific">Holothuria leucospilota</name>
    <name type="common">Black long sea cucumber</name>
    <name type="synonym">Mertensiothuria leucospilota</name>
    <dbReference type="NCBI Taxonomy" id="206669"/>
    <lineage>
        <taxon>Eukaryota</taxon>
        <taxon>Metazoa</taxon>
        <taxon>Echinodermata</taxon>
        <taxon>Eleutherozoa</taxon>
        <taxon>Echinozoa</taxon>
        <taxon>Holothuroidea</taxon>
        <taxon>Aspidochirotacea</taxon>
        <taxon>Aspidochirotida</taxon>
        <taxon>Holothuriidae</taxon>
        <taxon>Holothuria</taxon>
    </lineage>
</organism>